<dbReference type="SUPFAM" id="SSF51735">
    <property type="entry name" value="NAD(P)-binding Rossmann-fold domains"/>
    <property type="match status" value="1"/>
</dbReference>
<keyword evidence="3 5" id="KW-0560">Oxidoreductase</keyword>
<feature type="domain" description="S-adenosyl-L-homocysteine hydrolase NAD binding" evidence="6">
    <location>
        <begin position="130"/>
        <end position="283"/>
    </location>
</feature>
<dbReference type="Proteomes" id="UP000696931">
    <property type="component" value="Unassembled WGS sequence"/>
</dbReference>
<dbReference type="SUPFAM" id="SSF52283">
    <property type="entry name" value="Formate/glycerate dehydrogenase catalytic domain-like"/>
    <property type="match status" value="1"/>
</dbReference>
<dbReference type="InterPro" id="IPR050857">
    <property type="entry name" value="D-2-hydroxyacid_DH"/>
</dbReference>
<dbReference type="InterPro" id="IPR006139">
    <property type="entry name" value="D-isomer_2_OHA_DH_cat_dom"/>
</dbReference>
<accession>A0A933SDK9</accession>
<dbReference type="EMBL" id="JACRIW010000093">
    <property type="protein sequence ID" value="MBI5170434.1"/>
    <property type="molecule type" value="Genomic_DNA"/>
</dbReference>
<keyword evidence="4" id="KW-0520">NAD</keyword>
<dbReference type="PANTHER" id="PTHR42789:SF1">
    <property type="entry name" value="D-ISOMER SPECIFIC 2-HYDROXYACID DEHYDROGENASE FAMILY PROTEIN (AFU_ORTHOLOGUE AFUA_6G10090)"/>
    <property type="match status" value="1"/>
</dbReference>
<dbReference type="Gene3D" id="3.40.50.720">
    <property type="entry name" value="NAD(P)-binding Rossmann-like Domain"/>
    <property type="match status" value="2"/>
</dbReference>
<name>A0A933SDK9_UNCEI</name>
<gene>
    <name evidence="7" type="ORF">HZA61_13170</name>
</gene>
<dbReference type="InterPro" id="IPR036291">
    <property type="entry name" value="NAD(P)-bd_dom_sf"/>
</dbReference>
<proteinExistence type="inferred from homology"/>
<dbReference type="PROSITE" id="PS00065">
    <property type="entry name" value="D_2_HYDROXYACID_DH_1"/>
    <property type="match status" value="1"/>
</dbReference>
<dbReference type="InterPro" id="IPR029752">
    <property type="entry name" value="D-isomer_DH_CS1"/>
</dbReference>
<evidence type="ECO:0000256" key="3">
    <source>
        <dbReference type="ARBA" id="ARBA00023002"/>
    </source>
</evidence>
<dbReference type="CDD" id="cd12173">
    <property type="entry name" value="PGDH_4"/>
    <property type="match status" value="1"/>
</dbReference>
<keyword evidence="2" id="KW-0028">Amino-acid biosynthesis</keyword>
<dbReference type="InterPro" id="IPR006140">
    <property type="entry name" value="D-isomer_DH_NAD-bd"/>
</dbReference>
<evidence type="ECO:0000256" key="5">
    <source>
        <dbReference type="RuleBase" id="RU003719"/>
    </source>
</evidence>
<dbReference type="PANTHER" id="PTHR42789">
    <property type="entry name" value="D-ISOMER SPECIFIC 2-HYDROXYACID DEHYDROGENASE FAMILY PROTEIN (AFU_ORTHOLOGUE AFUA_6G10090)"/>
    <property type="match status" value="1"/>
</dbReference>
<dbReference type="Pfam" id="PF02826">
    <property type="entry name" value="2-Hacid_dh_C"/>
    <property type="match status" value="1"/>
</dbReference>
<evidence type="ECO:0000259" key="6">
    <source>
        <dbReference type="SMART" id="SM00997"/>
    </source>
</evidence>
<dbReference type="GO" id="GO:0008652">
    <property type="term" value="P:amino acid biosynthetic process"/>
    <property type="evidence" value="ECO:0007669"/>
    <property type="project" value="UniProtKB-KW"/>
</dbReference>
<dbReference type="PROSITE" id="PS00671">
    <property type="entry name" value="D_2_HYDROXYACID_DH_3"/>
    <property type="match status" value="1"/>
</dbReference>
<organism evidence="7 8">
    <name type="scientific">Eiseniibacteriota bacterium</name>
    <dbReference type="NCBI Taxonomy" id="2212470"/>
    <lineage>
        <taxon>Bacteria</taxon>
        <taxon>Candidatus Eiseniibacteriota</taxon>
    </lineage>
</organism>
<evidence type="ECO:0000256" key="2">
    <source>
        <dbReference type="ARBA" id="ARBA00022605"/>
    </source>
</evidence>
<dbReference type="Pfam" id="PF00389">
    <property type="entry name" value="2-Hacid_dh"/>
    <property type="match status" value="1"/>
</dbReference>
<protein>
    <submittedName>
        <fullName evidence="7">Hydroxyacid dehydrogenase</fullName>
    </submittedName>
</protein>
<evidence type="ECO:0000256" key="1">
    <source>
        <dbReference type="ARBA" id="ARBA00005854"/>
    </source>
</evidence>
<reference evidence="7" key="1">
    <citation type="submission" date="2020-07" db="EMBL/GenBank/DDBJ databases">
        <title>Huge and variable diversity of episymbiotic CPR bacteria and DPANN archaea in groundwater ecosystems.</title>
        <authorList>
            <person name="He C.Y."/>
            <person name="Keren R."/>
            <person name="Whittaker M."/>
            <person name="Farag I.F."/>
            <person name="Doudna J."/>
            <person name="Cate J.H.D."/>
            <person name="Banfield J.F."/>
        </authorList>
    </citation>
    <scope>NUCLEOTIDE SEQUENCE</scope>
    <source>
        <strain evidence="7">NC_groundwater_1813_Pr3_B-0.1um_71_17</strain>
    </source>
</reference>
<dbReference type="InterPro" id="IPR029753">
    <property type="entry name" value="D-isomer_DH_CS"/>
</dbReference>
<dbReference type="GO" id="GO:0051287">
    <property type="term" value="F:NAD binding"/>
    <property type="evidence" value="ECO:0007669"/>
    <property type="project" value="InterPro"/>
</dbReference>
<evidence type="ECO:0000313" key="7">
    <source>
        <dbReference type="EMBL" id="MBI5170434.1"/>
    </source>
</evidence>
<dbReference type="InterPro" id="IPR015878">
    <property type="entry name" value="Ado_hCys_hydrolase_NAD-bd"/>
</dbReference>
<comment type="caution">
    <text evidence="7">The sequence shown here is derived from an EMBL/GenBank/DDBJ whole genome shotgun (WGS) entry which is preliminary data.</text>
</comment>
<evidence type="ECO:0000256" key="4">
    <source>
        <dbReference type="ARBA" id="ARBA00023027"/>
    </source>
</evidence>
<dbReference type="FunFam" id="3.40.50.720:FF:000021">
    <property type="entry name" value="D-3-phosphoglycerate dehydrogenase"/>
    <property type="match status" value="1"/>
</dbReference>
<dbReference type="AlphaFoldDB" id="A0A933SDK9"/>
<evidence type="ECO:0000313" key="8">
    <source>
        <dbReference type="Proteomes" id="UP000696931"/>
    </source>
</evidence>
<dbReference type="SMART" id="SM00997">
    <property type="entry name" value="AdoHcyase_NAD"/>
    <property type="match status" value="1"/>
</dbReference>
<sequence>MKVLACDKVDAAAIAALRAAGHDVSEGNALKGAELIAALEGVQGLLVRGATKVTADVLRAAPSLKVVVRAGTGLDNVDQVVAKECGVVVSNTPNANSVSVAELAIGLMLALERHVVPASTDLRAGVWEKTKYMGRELAGRTLGIFGFGRIGREVATRARAFDMHVIAYDPMYDSAGEGFSWVRMVKRDELFAQADVITLHVPLTKDTKDSIGAREFSLMRKDAILVNCARGGVVNEEALHAALSGGTIRAAATDVFGTEPPGASPLLALPNLLPLPHLGASTAEAQKRAGTEAADILNAELARLG</sequence>
<dbReference type="GO" id="GO:0016616">
    <property type="term" value="F:oxidoreductase activity, acting on the CH-OH group of donors, NAD or NADP as acceptor"/>
    <property type="evidence" value="ECO:0007669"/>
    <property type="project" value="InterPro"/>
</dbReference>
<comment type="similarity">
    <text evidence="1 5">Belongs to the D-isomer specific 2-hydroxyacid dehydrogenase family.</text>
</comment>